<dbReference type="AlphaFoldDB" id="A0A6I6DY03"/>
<proteinExistence type="predicted"/>
<accession>A0A6I6DY03</accession>
<dbReference type="InterPro" id="IPR035093">
    <property type="entry name" value="RelE/ParE_toxin_dom_sf"/>
</dbReference>
<gene>
    <name evidence="1" type="ORF">E6P07_05265</name>
</gene>
<dbReference type="SUPFAM" id="SSF143011">
    <property type="entry name" value="RelE-like"/>
    <property type="match status" value="1"/>
</dbReference>
<evidence type="ECO:0000313" key="2">
    <source>
        <dbReference type="Proteomes" id="UP000426424"/>
    </source>
</evidence>
<sequence length="109" mass="11998">MEIRFRDKKVRLLCESRDAAVKKLGDACARKLRARLDDLEHAASVADLVAGNPHPLTGDRTGEYAVSLAGGWRLTFSPANDPVPRHADGGINWRAVTIVCIEFIGDYHD</sequence>
<dbReference type="EMBL" id="CP039268">
    <property type="protein sequence ID" value="QGU32444.1"/>
    <property type="molecule type" value="Genomic_DNA"/>
</dbReference>
<evidence type="ECO:0000313" key="1">
    <source>
        <dbReference type="EMBL" id="QGU32444.1"/>
    </source>
</evidence>
<keyword evidence="2" id="KW-1185">Reference proteome</keyword>
<name>A0A6I6DY03_THETI</name>
<dbReference type="RefSeq" id="WP_153974642.1">
    <property type="nucleotide sequence ID" value="NZ_CP039268.1"/>
</dbReference>
<dbReference type="Proteomes" id="UP000426424">
    <property type="component" value="Chromosome"/>
</dbReference>
<protein>
    <submittedName>
        <fullName evidence="1">Killer suppression protein HigA</fullName>
    </submittedName>
</protein>
<dbReference type="OrthoDB" id="9801102at2"/>
<organism evidence="1 2">
    <name type="scientific">Thermochromatium tepidum ATCC 43061</name>
    <dbReference type="NCBI Taxonomy" id="316276"/>
    <lineage>
        <taxon>Bacteria</taxon>
        <taxon>Pseudomonadati</taxon>
        <taxon>Pseudomonadota</taxon>
        <taxon>Gammaproteobacteria</taxon>
        <taxon>Chromatiales</taxon>
        <taxon>Chromatiaceae</taxon>
        <taxon>Thermochromatium</taxon>
    </lineage>
</organism>
<reference evidence="1 2" key="1">
    <citation type="submission" date="2019-12" db="EMBL/GenBank/DDBJ databases">
        <title>The complete genome of the thermophilic, anoxygenic phototrophic gammaproteobacterium Thermochromatium tepidum.</title>
        <authorList>
            <person name="Sattley W.M."/>
            <person name="Swingley W.D."/>
            <person name="Burchell B.M."/>
            <person name="Gurbani S.A."/>
            <person name="Kujawa C.M."/>
            <person name="Nuccio D.A."/>
            <person name="Schladweiler J."/>
            <person name="Shaffer K.N."/>
            <person name="Stokes L.M."/>
            <person name="Touchman J.W."/>
            <person name="Blankenship R.E."/>
            <person name="Madigan M.T."/>
        </authorList>
    </citation>
    <scope>NUCLEOTIDE SEQUENCE [LARGE SCALE GENOMIC DNA]</scope>
    <source>
        <strain evidence="1 2">ATCC 43061</strain>
    </source>
</reference>
<dbReference type="KEGG" id="ttp:E6P07_05265"/>
<dbReference type="Gene3D" id="3.30.2310.20">
    <property type="entry name" value="RelE-like"/>
    <property type="match status" value="1"/>
</dbReference>